<dbReference type="PANTHER" id="PTHR47016">
    <property type="entry name" value="ATP-DEPENDENT CLP PROTEASE ATP-BINDING SUBUNIT CLPT1, CHLOROPLASTIC"/>
    <property type="match status" value="1"/>
</dbReference>
<dbReference type="Gene3D" id="1.10.1780.10">
    <property type="entry name" value="Clp, N-terminal domain"/>
    <property type="match status" value="1"/>
</dbReference>
<dbReference type="PROSITE" id="PS51903">
    <property type="entry name" value="CLP_R"/>
    <property type="match status" value="1"/>
</dbReference>
<accession>A0ABZ1FS59</accession>
<organism evidence="3 4">
    <name type="scientific">Streptomyces decoyicus</name>
    <dbReference type="NCBI Taxonomy" id="249567"/>
    <lineage>
        <taxon>Bacteria</taxon>
        <taxon>Bacillati</taxon>
        <taxon>Actinomycetota</taxon>
        <taxon>Actinomycetes</taxon>
        <taxon>Kitasatosporales</taxon>
        <taxon>Streptomycetaceae</taxon>
        <taxon>Streptomyces</taxon>
    </lineage>
</organism>
<evidence type="ECO:0000313" key="4">
    <source>
        <dbReference type="Proteomes" id="UP001344251"/>
    </source>
</evidence>
<dbReference type="InterPro" id="IPR004176">
    <property type="entry name" value="Clp_R_N"/>
</dbReference>
<dbReference type="InterPro" id="IPR036628">
    <property type="entry name" value="Clp_N_dom_sf"/>
</dbReference>
<dbReference type="Pfam" id="PF02861">
    <property type="entry name" value="Clp_N"/>
    <property type="match status" value="1"/>
</dbReference>
<gene>
    <name evidence="3" type="ORF">OG863_38050</name>
</gene>
<reference evidence="3 4" key="1">
    <citation type="submission" date="2022-10" db="EMBL/GenBank/DDBJ databases">
        <title>The complete genomes of actinobacterial strains from the NBC collection.</title>
        <authorList>
            <person name="Joergensen T.S."/>
            <person name="Alvarez Arevalo M."/>
            <person name="Sterndorff E.B."/>
            <person name="Faurdal D."/>
            <person name="Vuksanovic O."/>
            <person name="Mourched A.-S."/>
            <person name="Charusanti P."/>
            <person name="Shaw S."/>
            <person name="Blin K."/>
            <person name="Weber T."/>
        </authorList>
    </citation>
    <scope>NUCLEOTIDE SEQUENCE [LARGE SCALE GENOMIC DNA]</scope>
    <source>
        <strain evidence="3 4">NBC 01774</strain>
    </source>
</reference>
<dbReference type="GO" id="GO:0005524">
    <property type="term" value="F:ATP binding"/>
    <property type="evidence" value="ECO:0007669"/>
    <property type="project" value="UniProtKB-KW"/>
</dbReference>
<keyword evidence="1" id="KW-0677">Repeat</keyword>
<keyword evidence="3" id="KW-0547">Nucleotide-binding</keyword>
<dbReference type="SUPFAM" id="SSF81923">
    <property type="entry name" value="Double Clp-N motif"/>
    <property type="match status" value="1"/>
</dbReference>
<dbReference type="EMBL" id="CP109106">
    <property type="protein sequence ID" value="WSB73284.1"/>
    <property type="molecule type" value="Genomic_DNA"/>
</dbReference>
<dbReference type="RefSeq" id="WP_326622880.1">
    <property type="nucleotide sequence ID" value="NZ_CP109106.1"/>
</dbReference>
<dbReference type="GO" id="GO:0006508">
    <property type="term" value="P:proteolysis"/>
    <property type="evidence" value="ECO:0007669"/>
    <property type="project" value="UniProtKB-KW"/>
</dbReference>
<protein>
    <submittedName>
        <fullName evidence="3">ATP-dependent Clp protease ATP-binding subunit</fullName>
    </submittedName>
</protein>
<feature type="domain" description="Clp R" evidence="2">
    <location>
        <begin position="98"/>
        <end position="242"/>
    </location>
</feature>
<dbReference type="Proteomes" id="UP001344251">
    <property type="component" value="Chromosome"/>
</dbReference>
<keyword evidence="3" id="KW-0067">ATP-binding</keyword>
<keyword evidence="4" id="KW-1185">Reference proteome</keyword>
<dbReference type="GO" id="GO:0008233">
    <property type="term" value="F:peptidase activity"/>
    <property type="evidence" value="ECO:0007669"/>
    <property type="project" value="UniProtKB-KW"/>
</dbReference>
<sequence length="248" mass="26392">MVNPLRMTNSVRLDDLIEAIKKVHSDELEQLSDAVIAADHLGDVADHLIGHFVDQARRSGASWTDIGKSMGVTRQAAQKRFVPKASGEPSGLDPGQGFGRYTDRARNVVVSAQNEARAAGNDEIRPEHLVLGLLREPDGLAARAITAQDVPLDAVRQAVAGVLPPAVDELPELVPFDAAARKVLELTFREALRLGHNYVGTEHILLALLELEDGAGVLTGLGVDKATSEAHIGSAVAAILAAHEQKNP</sequence>
<proteinExistence type="predicted"/>
<evidence type="ECO:0000256" key="1">
    <source>
        <dbReference type="PROSITE-ProRule" id="PRU01251"/>
    </source>
</evidence>
<evidence type="ECO:0000259" key="2">
    <source>
        <dbReference type="PROSITE" id="PS51903"/>
    </source>
</evidence>
<keyword evidence="3" id="KW-0645">Protease</keyword>
<evidence type="ECO:0000313" key="3">
    <source>
        <dbReference type="EMBL" id="WSB73284.1"/>
    </source>
</evidence>
<name>A0ABZ1FS59_9ACTN</name>
<keyword evidence="3" id="KW-0378">Hydrolase</keyword>
<dbReference type="InterPro" id="IPR044217">
    <property type="entry name" value="CLPT1/2"/>
</dbReference>
<dbReference type="PANTHER" id="PTHR47016:SF5">
    <property type="entry name" value="CLP DOMAIN SUPERFAMILY PROTEIN"/>
    <property type="match status" value="1"/>
</dbReference>